<dbReference type="Proteomes" id="UP000649617">
    <property type="component" value="Unassembled WGS sequence"/>
</dbReference>
<gene>
    <name evidence="2" type="ORF">SPIL2461_LOCUS11212</name>
</gene>
<evidence type="ECO:0000313" key="3">
    <source>
        <dbReference type="Proteomes" id="UP000649617"/>
    </source>
</evidence>
<dbReference type="OrthoDB" id="414918at2759"/>
<reference evidence="2" key="1">
    <citation type="submission" date="2021-02" db="EMBL/GenBank/DDBJ databases">
        <authorList>
            <person name="Dougan E. K."/>
            <person name="Rhodes N."/>
            <person name="Thang M."/>
            <person name="Chan C."/>
        </authorList>
    </citation>
    <scope>NUCLEOTIDE SEQUENCE</scope>
</reference>
<feature type="region of interest" description="Disordered" evidence="1">
    <location>
        <begin position="49"/>
        <end position="71"/>
    </location>
</feature>
<sequence length="177" mass="19198">ARALPDDSGLRASNAEGFCSEEECYLQSDRCRGLRATLVAVQQSLLESPKQRAFNSRRSSGKKSCLQSEGCNGGDGSARLDAFLSLFGASREVKVATYKDGHPLRVTCARVDRPDQPLLIQRAQKGQGHSTGEKEEAFQEVDDTAVRQAATLEYCKAVSASKSSLPWPPMGFVWAVS</sequence>
<feature type="non-terminal residue" evidence="2">
    <location>
        <position position="1"/>
    </location>
</feature>
<feature type="non-terminal residue" evidence="2">
    <location>
        <position position="177"/>
    </location>
</feature>
<organism evidence="2 3">
    <name type="scientific">Symbiodinium pilosum</name>
    <name type="common">Dinoflagellate</name>
    <dbReference type="NCBI Taxonomy" id="2952"/>
    <lineage>
        <taxon>Eukaryota</taxon>
        <taxon>Sar</taxon>
        <taxon>Alveolata</taxon>
        <taxon>Dinophyceae</taxon>
        <taxon>Suessiales</taxon>
        <taxon>Symbiodiniaceae</taxon>
        <taxon>Symbiodinium</taxon>
    </lineage>
</organism>
<name>A0A812RWQ9_SYMPI</name>
<proteinExistence type="predicted"/>
<dbReference type="EMBL" id="CAJNIZ010021841">
    <property type="protein sequence ID" value="CAE7456194.1"/>
    <property type="molecule type" value="Genomic_DNA"/>
</dbReference>
<comment type="caution">
    <text evidence="2">The sequence shown here is derived from an EMBL/GenBank/DDBJ whole genome shotgun (WGS) entry which is preliminary data.</text>
</comment>
<accession>A0A812RWQ9</accession>
<protein>
    <submittedName>
        <fullName evidence="2">Uncharacterized protein</fullName>
    </submittedName>
</protein>
<dbReference type="AlphaFoldDB" id="A0A812RWQ9"/>
<evidence type="ECO:0000256" key="1">
    <source>
        <dbReference type="SAM" id="MobiDB-lite"/>
    </source>
</evidence>
<keyword evidence="3" id="KW-1185">Reference proteome</keyword>
<evidence type="ECO:0000313" key="2">
    <source>
        <dbReference type="EMBL" id="CAE7456194.1"/>
    </source>
</evidence>